<sequence>MTAHSKSTVARLAFGMQARSLQRWRNLHRRRSEPSSTLNEKAAAYLFFLARNHPFSDGNKRTAYLAAATFLLMNGVKLRGSDDAVFELVLQTARGELPDVRAVAEAMGRLL</sequence>
<dbReference type="Proteomes" id="UP000652720">
    <property type="component" value="Unassembled WGS sequence"/>
</dbReference>
<dbReference type="EMBL" id="BMMA01000095">
    <property type="protein sequence ID" value="GGI95426.1"/>
    <property type="molecule type" value="Genomic_DNA"/>
</dbReference>
<dbReference type="InterPro" id="IPR003812">
    <property type="entry name" value="Fido"/>
</dbReference>
<dbReference type="Pfam" id="PF02661">
    <property type="entry name" value="Fic"/>
    <property type="match status" value="1"/>
</dbReference>
<dbReference type="Gene3D" id="1.20.120.1870">
    <property type="entry name" value="Fic/DOC protein, Fido domain"/>
    <property type="match status" value="1"/>
</dbReference>
<dbReference type="Proteomes" id="UP000630135">
    <property type="component" value="Unassembled WGS sequence"/>
</dbReference>
<dbReference type="InterPro" id="IPR036597">
    <property type="entry name" value="Fido-like_dom_sf"/>
</dbReference>
<dbReference type="PANTHER" id="PTHR39426:SF1">
    <property type="entry name" value="HOMOLOGY TO DEATH-ON-CURING PROTEIN OF PHAGE P1"/>
    <property type="match status" value="1"/>
</dbReference>
<reference evidence="4" key="3">
    <citation type="journal article" date="2019" name="Int. J. Syst. Evol. Microbiol.">
        <title>The Global Catalogue of Microorganisms (GCM) 10K type strain sequencing project: providing services to taxonomists for standard genome sequencing and annotation.</title>
        <authorList>
            <consortium name="The Broad Institute Genomics Platform"/>
            <consortium name="The Broad Institute Genome Sequencing Center for Infectious Disease"/>
            <person name="Wu L."/>
            <person name="Ma J."/>
        </authorList>
    </citation>
    <scope>NUCLEOTIDE SEQUENCE [LARGE SCALE GENOMIC DNA]</scope>
    <source>
        <strain evidence="4">CGMCC 1.8884</strain>
    </source>
</reference>
<gene>
    <name evidence="2" type="ORF">GCM10008021_32480</name>
    <name evidence="3" type="ORF">GCM10010914_32310</name>
</gene>
<dbReference type="AlphaFoldDB" id="A0AAV4KBY3"/>
<dbReference type="GO" id="GO:0016301">
    <property type="term" value="F:kinase activity"/>
    <property type="evidence" value="ECO:0007669"/>
    <property type="project" value="InterPro"/>
</dbReference>
<dbReference type="SUPFAM" id="SSF140931">
    <property type="entry name" value="Fic-like"/>
    <property type="match status" value="1"/>
</dbReference>
<feature type="domain" description="Fido" evidence="1">
    <location>
        <begin position="1"/>
        <end position="111"/>
    </location>
</feature>
<evidence type="ECO:0000313" key="4">
    <source>
        <dbReference type="Proteomes" id="UP000630135"/>
    </source>
</evidence>
<dbReference type="InterPro" id="IPR006440">
    <property type="entry name" value="Doc"/>
</dbReference>
<evidence type="ECO:0000259" key="1">
    <source>
        <dbReference type="PROSITE" id="PS51459"/>
    </source>
</evidence>
<reference evidence="2" key="1">
    <citation type="journal article" date="2014" name="Int. J. Syst. Evol. Microbiol.">
        <title>Complete genome of a new Firmicutes species belonging to the dominant human colonic microbiota ('Ruminococcus bicirculans') reveals two chromosomes and a selective capacity to utilize plant glucans.</title>
        <authorList>
            <consortium name="NISC Comparative Sequencing Program"/>
            <person name="Wegmann U."/>
            <person name="Louis P."/>
            <person name="Goesmann A."/>
            <person name="Henrissat B."/>
            <person name="Duncan S.H."/>
            <person name="Flint H.J."/>
        </authorList>
    </citation>
    <scope>NUCLEOTIDE SEQUENCE</scope>
    <source>
        <strain evidence="2">CGMCC 1.8884</strain>
    </source>
</reference>
<accession>A0AAV4KBY3</accession>
<proteinExistence type="predicted"/>
<dbReference type="PANTHER" id="PTHR39426">
    <property type="entry name" value="HOMOLOGY TO DEATH-ON-CURING PROTEIN OF PHAGE P1"/>
    <property type="match status" value="1"/>
</dbReference>
<dbReference type="EMBL" id="BMLZ01000130">
    <property type="protein sequence ID" value="GGI69902.1"/>
    <property type="molecule type" value="Genomic_DNA"/>
</dbReference>
<evidence type="ECO:0000313" key="3">
    <source>
        <dbReference type="EMBL" id="GGI95426.1"/>
    </source>
</evidence>
<dbReference type="NCBIfam" id="TIGR01550">
    <property type="entry name" value="DOC_P1"/>
    <property type="match status" value="1"/>
</dbReference>
<reference evidence="3" key="4">
    <citation type="submission" date="2023-08" db="EMBL/GenBank/DDBJ databases">
        <authorList>
            <person name="Sun Q."/>
            <person name="Zhou Y."/>
        </authorList>
    </citation>
    <scope>NUCLEOTIDE SEQUENCE</scope>
    <source>
        <strain evidence="2">CGMCC 1.8884</strain>
        <strain evidence="3">CGMCC 1.8885</strain>
    </source>
</reference>
<dbReference type="InterPro" id="IPR053737">
    <property type="entry name" value="Type_II_TA_Toxin"/>
</dbReference>
<dbReference type="RefSeq" id="WP_051056525.1">
    <property type="nucleotide sequence ID" value="NZ_BMLZ01000130.1"/>
</dbReference>
<keyword evidence="4" id="KW-1185">Reference proteome</keyword>
<reference evidence="3" key="2">
    <citation type="journal article" date="2014" name="Int. J. Syst. Evol. Microbiol.">
        <title>Complete genome sequence of Corynebacterium casei LMG S-19264T (=DSM 44701T), isolated from a smear-ripened cheese.</title>
        <authorList>
            <consortium name="US DOE Joint Genome Institute (JGI-PGF)"/>
            <person name="Walter F."/>
            <person name="Albersmeier A."/>
            <person name="Kalinowski J."/>
            <person name="Ruckert C."/>
        </authorList>
    </citation>
    <scope>NUCLEOTIDE SEQUENCE</scope>
    <source>
        <strain evidence="3">CGMCC 1.8885</strain>
    </source>
</reference>
<comment type="caution">
    <text evidence="3">The sequence shown here is derived from an EMBL/GenBank/DDBJ whole genome shotgun (WGS) entry which is preliminary data.</text>
</comment>
<evidence type="ECO:0000313" key="5">
    <source>
        <dbReference type="Proteomes" id="UP000652720"/>
    </source>
</evidence>
<protein>
    <recommendedName>
        <fullName evidence="1">Fido domain-containing protein</fullName>
    </recommendedName>
</protein>
<name>A0AAV4KBY3_9DEIO</name>
<dbReference type="PROSITE" id="PS51459">
    <property type="entry name" value="FIDO"/>
    <property type="match status" value="1"/>
</dbReference>
<dbReference type="GeneID" id="59166342"/>
<organism evidence="3 5">
    <name type="scientific">Deinococcus wulumuqiensis</name>
    <dbReference type="NCBI Taxonomy" id="980427"/>
    <lineage>
        <taxon>Bacteria</taxon>
        <taxon>Thermotogati</taxon>
        <taxon>Deinococcota</taxon>
        <taxon>Deinococci</taxon>
        <taxon>Deinococcales</taxon>
        <taxon>Deinococcaceae</taxon>
        <taxon>Deinococcus</taxon>
    </lineage>
</organism>
<evidence type="ECO:0000313" key="2">
    <source>
        <dbReference type="EMBL" id="GGI69902.1"/>
    </source>
</evidence>